<reference evidence="3" key="1">
    <citation type="submission" date="2016-05" db="EMBL/GenBank/DDBJ databases">
        <authorList>
            <person name="Baek K."/>
            <person name="Yang S.-J."/>
        </authorList>
    </citation>
    <scope>NUCLEOTIDE SEQUENCE [LARGE SCALE GENOMIC DNA]</scope>
    <source>
        <strain evidence="3">ST58-10</strain>
    </source>
</reference>
<feature type="domain" description="VOC" evidence="1">
    <location>
        <begin position="5"/>
        <end position="119"/>
    </location>
</feature>
<organism evidence="2 3">
    <name type="scientific">Marinobacterium aestuarii</name>
    <dbReference type="NCBI Taxonomy" id="1821621"/>
    <lineage>
        <taxon>Bacteria</taxon>
        <taxon>Pseudomonadati</taxon>
        <taxon>Pseudomonadota</taxon>
        <taxon>Gammaproteobacteria</taxon>
        <taxon>Oceanospirillales</taxon>
        <taxon>Oceanospirillaceae</taxon>
        <taxon>Marinobacterium</taxon>
    </lineage>
</organism>
<dbReference type="PROSITE" id="PS51819">
    <property type="entry name" value="VOC"/>
    <property type="match status" value="1"/>
</dbReference>
<dbReference type="InterPro" id="IPR029068">
    <property type="entry name" value="Glyas_Bleomycin-R_OHBP_Dase"/>
</dbReference>
<protein>
    <submittedName>
        <fullName evidence="2">Glyoxalase</fullName>
    </submittedName>
</protein>
<dbReference type="Proteomes" id="UP000078070">
    <property type="component" value="Chromosome"/>
</dbReference>
<reference evidence="2 3" key="2">
    <citation type="journal article" date="2018" name="Int. J. Syst. Evol. Microbiol.">
        <title>Marinobacterium aestuarii sp. nov., a benzene-degrading marine bacterium isolated from estuary sediment.</title>
        <authorList>
            <person name="Bae S.S."/>
            <person name="Jung J."/>
            <person name="Chung D."/>
            <person name="Baek K."/>
        </authorList>
    </citation>
    <scope>NUCLEOTIDE SEQUENCE [LARGE SCALE GENOMIC DNA]</scope>
    <source>
        <strain evidence="2 3">ST58-10</strain>
    </source>
</reference>
<dbReference type="RefSeq" id="WP_067383406.1">
    <property type="nucleotide sequence ID" value="NZ_CP015839.1"/>
</dbReference>
<dbReference type="InterPro" id="IPR004360">
    <property type="entry name" value="Glyas_Fos-R_dOase_dom"/>
</dbReference>
<dbReference type="SUPFAM" id="SSF54593">
    <property type="entry name" value="Glyoxalase/Bleomycin resistance protein/Dihydroxybiphenyl dioxygenase"/>
    <property type="match status" value="1"/>
</dbReference>
<sequence>MFKVKATQHVLAVKDLEKSESYFLDKLGFAVRFRVGGWSFLSLGSFHVMLGHCPDEVPARETHNHSYFAYINCDGIDDLYRDYQQRGAEICQAISDKPWGLREFGVITPEGHRIMFGEDIEPSENA</sequence>
<dbReference type="InterPro" id="IPR037523">
    <property type="entry name" value="VOC_core"/>
</dbReference>
<dbReference type="OrthoDB" id="9797663at2"/>
<evidence type="ECO:0000259" key="1">
    <source>
        <dbReference type="PROSITE" id="PS51819"/>
    </source>
</evidence>
<evidence type="ECO:0000313" key="3">
    <source>
        <dbReference type="Proteomes" id="UP000078070"/>
    </source>
</evidence>
<name>A0A1A9F0K5_9GAMM</name>
<dbReference type="KEGG" id="mars:A8C75_13765"/>
<accession>A0A1A9F0K5</accession>
<dbReference type="STRING" id="1821621.A8C75_13765"/>
<proteinExistence type="predicted"/>
<dbReference type="Gene3D" id="3.10.180.10">
    <property type="entry name" value="2,3-Dihydroxybiphenyl 1,2-Dioxygenase, domain 1"/>
    <property type="match status" value="1"/>
</dbReference>
<gene>
    <name evidence="2" type="ORF">A8C75_13765</name>
</gene>
<evidence type="ECO:0000313" key="2">
    <source>
        <dbReference type="EMBL" id="ANG63431.1"/>
    </source>
</evidence>
<keyword evidence="3" id="KW-1185">Reference proteome</keyword>
<dbReference type="EMBL" id="CP015839">
    <property type="protein sequence ID" value="ANG63431.1"/>
    <property type="molecule type" value="Genomic_DNA"/>
</dbReference>
<dbReference type="Pfam" id="PF00903">
    <property type="entry name" value="Glyoxalase"/>
    <property type="match status" value="1"/>
</dbReference>
<dbReference type="AlphaFoldDB" id="A0A1A9F0K5"/>